<dbReference type="Proteomes" id="UP001596296">
    <property type="component" value="Unassembled WGS sequence"/>
</dbReference>
<comment type="caution">
    <text evidence="5">The sequence shown here is derived from an EMBL/GenBank/DDBJ whole genome shotgun (WGS) entry which is preliminary data.</text>
</comment>
<dbReference type="PRINTS" id="PR00154">
    <property type="entry name" value="AMPBINDING"/>
</dbReference>
<dbReference type="AlphaFoldDB" id="A0ABD5UX90"/>
<dbReference type="Pfam" id="PF23562">
    <property type="entry name" value="AMP-binding_C_3"/>
    <property type="match status" value="1"/>
</dbReference>
<keyword evidence="1" id="KW-0547">Nucleotide-binding</keyword>
<sequence>MSYREAESQFSERLSLPGTIPRTFDRCAERYGDRTAQRYKGGVHDRSLVEAGVIPEAPDGSYAGIDYDRMRSIVERLAAGFREVGVGPGTRVAIYARTRMEWAHVDFAVLAAGGVVTTVYPSASPSRLRHLLDDATATVVVGEHADHVQRVREIEDELGHDLRAVVTMDAVSDGVAGAEASDAPSGSECPTLSLGDLYERGSASFDRAAYDSWLVDRRADDLASLIYTSGTTGRPKGVMLTHRNLRANIAQCYTRLGPRRHAGSSDRGSETLDDTSGTPHLGSHSTALSYLPLAHVFERLVGHYLMFASGATVAYAESPDTLAEDLSLVSPTVATGVPRVYEKLDAAIRRNVAESSIKARLLEWAIDVGSSSDLRRTAPDGPLSSLKRSVADSLVLSSAREAFGGEIDFLISGGGPLSSDLCDRYHAMGVPILEGYGLTETSPVVSLNPPDAPEVGTIGPPVIDTDVSLDRSVGGDLEPDRGGEIGELLVEGPQVTNGYLDAPEANREAFTDDGRFRTGDVVELRPDGYIEFRGRADSLIVLSTGKTVAPEPIEDALAGSDLVETGLVVGDARKFVGALVVPDVEALSAWAADRGIDLPDDRAAICADDRVRERIAETVDRVNEGFESHERIKRFRLVPEPFTRENGLLTPTMKKKRRAIRDRYAAAFESIYEE</sequence>
<reference evidence="5 6" key="1">
    <citation type="journal article" date="2019" name="Int. J. Syst. Evol. Microbiol.">
        <title>The Global Catalogue of Microorganisms (GCM) 10K type strain sequencing project: providing services to taxonomists for standard genome sequencing and annotation.</title>
        <authorList>
            <consortium name="The Broad Institute Genomics Platform"/>
            <consortium name="The Broad Institute Genome Sequencing Center for Infectious Disease"/>
            <person name="Wu L."/>
            <person name="Ma J."/>
        </authorList>
    </citation>
    <scope>NUCLEOTIDE SEQUENCE [LARGE SCALE GENOMIC DNA]</scope>
    <source>
        <strain evidence="5 6">SKJ47</strain>
    </source>
</reference>
<gene>
    <name evidence="5" type="ORF">ACFQE9_09260</name>
</gene>
<dbReference type="RefSeq" id="WP_379743654.1">
    <property type="nucleotide sequence ID" value="NZ_JBHSVN010000001.1"/>
</dbReference>
<evidence type="ECO:0000256" key="1">
    <source>
        <dbReference type="ARBA" id="ARBA00022741"/>
    </source>
</evidence>
<dbReference type="Gene3D" id="3.40.50.12780">
    <property type="entry name" value="N-terminal domain of ligase-like"/>
    <property type="match status" value="1"/>
</dbReference>
<dbReference type="InterPro" id="IPR020459">
    <property type="entry name" value="AMP-binding"/>
</dbReference>
<dbReference type="EMBL" id="JBHSXL010000008">
    <property type="protein sequence ID" value="MFC6892791.1"/>
    <property type="molecule type" value="Genomic_DNA"/>
</dbReference>
<feature type="domain" description="AMP-dependent synthetase/ligase" evidence="4">
    <location>
        <begin position="25"/>
        <end position="500"/>
    </location>
</feature>
<evidence type="ECO:0000259" key="4">
    <source>
        <dbReference type="Pfam" id="PF00501"/>
    </source>
</evidence>
<organism evidence="5 6">
    <name type="scientific">Halopenitus salinus</name>
    <dbReference type="NCBI Taxonomy" id="1198295"/>
    <lineage>
        <taxon>Archaea</taxon>
        <taxon>Methanobacteriati</taxon>
        <taxon>Methanobacteriota</taxon>
        <taxon>Stenosarchaea group</taxon>
        <taxon>Halobacteria</taxon>
        <taxon>Halobacteriales</taxon>
        <taxon>Haloferacaceae</taxon>
        <taxon>Halopenitus</taxon>
    </lineage>
</organism>
<keyword evidence="6" id="KW-1185">Reference proteome</keyword>
<evidence type="ECO:0000313" key="6">
    <source>
        <dbReference type="Proteomes" id="UP001596296"/>
    </source>
</evidence>
<dbReference type="PROSITE" id="PS00455">
    <property type="entry name" value="AMP_BINDING"/>
    <property type="match status" value="1"/>
</dbReference>
<dbReference type="PANTHER" id="PTHR43272">
    <property type="entry name" value="LONG-CHAIN-FATTY-ACID--COA LIGASE"/>
    <property type="match status" value="1"/>
</dbReference>
<feature type="region of interest" description="Disordered" evidence="3">
    <location>
        <begin position="258"/>
        <end position="281"/>
    </location>
</feature>
<dbReference type="GO" id="GO:0005524">
    <property type="term" value="F:ATP binding"/>
    <property type="evidence" value="ECO:0007669"/>
    <property type="project" value="UniProtKB-KW"/>
</dbReference>
<name>A0ABD5UX90_9EURY</name>
<keyword evidence="2" id="KW-0067">ATP-binding</keyword>
<dbReference type="Pfam" id="PF00501">
    <property type="entry name" value="AMP-binding"/>
    <property type="match status" value="1"/>
</dbReference>
<protein>
    <submittedName>
        <fullName evidence="5">AMP-dependent synthetase/ligase</fullName>
    </submittedName>
</protein>
<dbReference type="InterPro" id="IPR020845">
    <property type="entry name" value="AMP-binding_CS"/>
</dbReference>
<proteinExistence type="predicted"/>
<dbReference type="CDD" id="cd05907">
    <property type="entry name" value="VL_LC_FACS_like"/>
    <property type="match status" value="1"/>
</dbReference>
<evidence type="ECO:0000313" key="5">
    <source>
        <dbReference type="EMBL" id="MFC6892791.1"/>
    </source>
</evidence>
<dbReference type="PANTHER" id="PTHR43272:SF33">
    <property type="entry name" value="AMP-BINDING DOMAIN-CONTAINING PROTEIN-RELATED"/>
    <property type="match status" value="1"/>
</dbReference>
<accession>A0ABD5UX90</accession>
<evidence type="ECO:0000256" key="3">
    <source>
        <dbReference type="SAM" id="MobiDB-lite"/>
    </source>
</evidence>
<dbReference type="InterPro" id="IPR000873">
    <property type="entry name" value="AMP-dep_synth/lig_dom"/>
</dbReference>
<dbReference type="SUPFAM" id="SSF56801">
    <property type="entry name" value="Acetyl-CoA synthetase-like"/>
    <property type="match status" value="1"/>
</dbReference>
<dbReference type="InterPro" id="IPR042099">
    <property type="entry name" value="ANL_N_sf"/>
</dbReference>
<evidence type="ECO:0000256" key="2">
    <source>
        <dbReference type="ARBA" id="ARBA00022840"/>
    </source>
</evidence>